<evidence type="ECO:0000313" key="2">
    <source>
        <dbReference type="Proteomes" id="UP000759256"/>
    </source>
</evidence>
<name>A0A921IC01_9LACO</name>
<dbReference type="AlphaFoldDB" id="A0A921IC01"/>
<protein>
    <submittedName>
        <fullName evidence="1">Uncharacterized protein</fullName>
    </submittedName>
</protein>
<proteinExistence type="predicted"/>
<reference evidence="1" key="2">
    <citation type="submission" date="2021-09" db="EMBL/GenBank/DDBJ databases">
        <authorList>
            <person name="Gilroy R."/>
        </authorList>
    </citation>
    <scope>NUCLEOTIDE SEQUENCE</scope>
    <source>
        <strain evidence="1">CHK189-29639</strain>
    </source>
</reference>
<gene>
    <name evidence="1" type="ORF">K8V06_02455</name>
</gene>
<sequence length="73" mass="8318">MLLFGYLSRGLKLEIISVLKSSKLRTAFNYALNHHPISWSFNAAQHQSRAHGQILGEGRQKLAVFIAQIHQKF</sequence>
<dbReference type="Proteomes" id="UP000759256">
    <property type="component" value="Unassembled WGS sequence"/>
</dbReference>
<dbReference type="EMBL" id="DYVK01000025">
    <property type="protein sequence ID" value="HJG14987.1"/>
    <property type="molecule type" value="Genomic_DNA"/>
</dbReference>
<organism evidence="1 2">
    <name type="scientific">Ligilactobacillus salivarius</name>
    <dbReference type="NCBI Taxonomy" id="1624"/>
    <lineage>
        <taxon>Bacteria</taxon>
        <taxon>Bacillati</taxon>
        <taxon>Bacillota</taxon>
        <taxon>Bacilli</taxon>
        <taxon>Lactobacillales</taxon>
        <taxon>Lactobacillaceae</taxon>
        <taxon>Ligilactobacillus</taxon>
    </lineage>
</organism>
<comment type="caution">
    <text evidence="1">The sequence shown here is derived from an EMBL/GenBank/DDBJ whole genome shotgun (WGS) entry which is preliminary data.</text>
</comment>
<reference evidence="1" key="1">
    <citation type="journal article" date="2021" name="PeerJ">
        <title>Extensive microbial diversity within the chicken gut microbiome revealed by metagenomics and culture.</title>
        <authorList>
            <person name="Gilroy R."/>
            <person name="Ravi A."/>
            <person name="Getino M."/>
            <person name="Pursley I."/>
            <person name="Horton D.L."/>
            <person name="Alikhan N.F."/>
            <person name="Baker D."/>
            <person name="Gharbi K."/>
            <person name="Hall N."/>
            <person name="Watson M."/>
            <person name="Adriaenssens E.M."/>
            <person name="Foster-Nyarko E."/>
            <person name="Jarju S."/>
            <person name="Secka A."/>
            <person name="Antonio M."/>
            <person name="Oren A."/>
            <person name="Chaudhuri R.R."/>
            <person name="La Ragione R."/>
            <person name="Hildebrand F."/>
            <person name="Pallen M.J."/>
        </authorList>
    </citation>
    <scope>NUCLEOTIDE SEQUENCE</scope>
    <source>
        <strain evidence="1">CHK189-29639</strain>
    </source>
</reference>
<evidence type="ECO:0000313" key="1">
    <source>
        <dbReference type="EMBL" id="HJG14987.1"/>
    </source>
</evidence>
<accession>A0A921IC01</accession>